<comment type="caution">
    <text evidence="1">The sequence shown here is derived from an EMBL/GenBank/DDBJ whole genome shotgun (WGS) entry which is preliminary data.</text>
</comment>
<proteinExistence type="predicted"/>
<evidence type="ECO:0000313" key="2">
    <source>
        <dbReference type="Proteomes" id="UP000583454"/>
    </source>
</evidence>
<dbReference type="Proteomes" id="UP000583454">
    <property type="component" value="Unassembled WGS sequence"/>
</dbReference>
<reference evidence="1 2" key="1">
    <citation type="submission" date="2020-08" db="EMBL/GenBank/DDBJ databases">
        <title>Genomic Encyclopedia of Type Strains, Phase IV (KMG-IV): sequencing the most valuable type-strain genomes for metagenomic binning, comparative biology and taxonomic classification.</title>
        <authorList>
            <person name="Goeker M."/>
        </authorList>
    </citation>
    <scope>NUCLEOTIDE SEQUENCE [LARGE SCALE GENOMIC DNA]</scope>
    <source>
        <strain evidence="1 2">DSM 2163</strain>
    </source>
</reference>
<evidence type="ECO:0000313" key="1">
    <source>
        <dbReference type="EMBL" id="MBB5760239.1"/>
    </source>
</evidence>
<sequence length="531" mass="58329">MYTVFSIHSGHAGNAGIIDDFYRQGVATRGLKKLPLTWYYPASYATTSTVSIKAEGGGLVAQLRDISLLQRDNAHLWIAHEVFACSDSEFAPSYLDITVDGVHQYWKRLSLRADDGVDIWADDPAFWSSVTAGVIYQRTGRTEEEDTRPLRVSIAARTSVADEAPNAYLNPLVLRFPVDGSLPETRADLDYRSDGSLLDIHPGLGRGEFARLALHAAMRQGWAESLRLADAMPAVPRLLFGEGCPAGAAAMFPLLDALGGAFFLDNAAGGGEAAWRWHSTPEVRSHTDLLWLARHCTSLLGIELTDELSHQTPLPVLVDEVSRHRRNETTDGVTRNDLTGEHLEEALARADVPRLVRSLAARRGPGEEIRRRAAAAASETGFPHFSFVEEVGRDLLLPRSPILATLPTPPPWLDKKDMQAWEAFRERNSFGLLSSPVAAASWWFKLLDPKASKPLKPLPTWEVEGGAWWWSYYAALFRRPYGFAPRWEQPAGSGELGEAVLGGLVLGGRGRALTGNVASVLKVRLLAEGRE</sequence>
<accession>A0A840ZQ30</accession>
<dbReference type="RefSeq" id="WP_183574006.1">
    <property type="nucleotide sequence ID" value="NZ_JACHOP010000039.1"/>
</dbReference>
<organism evidence="1 2">
    <name type="scientific">Methylorubrum rhodinum</name>
    <dbReference type="NCBI Taxonomy" id="29428"/>
    <lineage>
        <taxon>Bacteria</taxon>
        <taxon>Pseudomonadati</taxon>
        <taxon>Pseudomonadota</taxon>
        <taxon>Alphaproteobacteria</taxon>
        <taxon>Hyphomicrobiales</taxon>
        <taxon>Methylobacteriaceae</taxon>
        <taxon>Methylorubrum</taxon>
    </lineage>
</organism>
<keyword evidence="2" id="KW-1185">Reference proteome</keyword>
<dbReference type="EMBL" id="JACHOP010000039">
    <property type="protein sequence ID" value="MBB5760239.1"/>
    <property type="molecule type" value="Genomic_DNA"/>
</dbReference>
<gene>
    <name evidence="1" type="ORF">HNR00_004988</name>
</gene>
<protein>
    <submittedName>
        <fullName evidence="1">Uncharacterized protein</fullName>
    </submittedName>
</protein>
<dbReference type="AlphaFoldDB" id="A0A840ZQ30"/>
<name>A0A840ZQ30_9HYPH</name>